<evidence type="ECO:0000256" key="1">
    <source>
        <dbReference type="SAM" id="MobiDB-lite"/>
    </source>
</evidence>
<dbReference type="AlphaFoldDB" id="F9WRM3"/>
<name>F9WRM3_TRYVY</name>
<sequence length="308" mass="34217">MRYLMLWRFLGAATKCGSRHAANDPREGAERRRAARERKAVWTTTEPGKKTHGAKGQTTSEADMSSRKKGGGEVKAKLTCMRGNLERGVGKGDLLLLGDFCFATARRDSKKMSGVRSGNRHGAQFDVDRETCSCGKKESGSEGKAMRAEVVRKEMPERKRFAEGGRTRETWGPGKETQANRVFFLAKAKRKKVKKATMHRVDGGSGEGGGEARHYTARKCHRERNGRGEEMKAGNAKGKRMTRQQERTEPGDVKDAWVYGVFFCILFFVGKASQSEGYFLEGRSRRMARKASRQTCALKHAVGKAGQT</sequence>
<keyword evidence="3" id="KW-1185">Reference proteome</keyword>
<feature type="compositionally biased region" description="Basic and acidic residues" evidence="1">
    <location>
        <begin position="64"/>
        <end position="74"/>
    </location>
</feature>
<accession>F9WRM3</accession>
<feature type="region of interest" description="Disordered" evidence="1">
    <location>
        <begin position="195"/>
        <end position="214"/>
    </location>
</feature>
<proteinExistence type="predicted"/>
<evidence type="ECO:0000313" key="2">
    <source>
        <dbReference type="EMBL" id="CCD20207.1"/>
    </source>
</evidence>
<evidence type="ECO:0000313" key="3">
    <source>
        <dbReference type="Proteomes" id="UP000009027"/>
    </source>
</evidence>
<gene>
    <name evidence="2" type="ORF">TvY486_0029780</name>
</gene>
<reference evidence="2 3" key="1">
    <citation type="journal article" date="2012" name="Proc. Natl. Acad. Sci. U.S.A.">
        <title>Antigenic diversity is generated by distinct evolutionary mechanisms in African trypanosome species.</title>
        <authorList>
            <person name="Jackson A.P."/>
            <person name="Berry A."/>
            <person name="Aslett M."/>
            <person name="Allison H.C."/>
            <person name="Burton P."/>
            <person name="Vavrova-Anderson J."/>
            <person name="Brown R."/>
            <person name="Browne H."/>
            <person name="Corton N."/>
            <person name="Hauser H."/>
            <person name="Gamble J."/>
            <person name="Gilderthorp R."/>
            <person name="Marcello L."/>
            <person name="McQuillan J."/>
            <person name="Otto T.D."/>
            <person name="Quail M.A."/>
            <person name="Sanders M.J."/>
            <person name="van Tonder A."/>
            <person name="Ginger M.L."/>
            <person name="Field M.C."/>
            <person name="Barry J.D."/>
            <person name="Hertz-Fowler C."/>
            <person name="Berriman M."/>
        </authorList>
    </citation>
    <scope>NUCLEOTIDE SEQUENCE</scope>
    <source>
        <strain evidence="2 3">Y486</strain>
    </source>
</reference>
<dbReference type="EMBL" id="CAEX01005057">
    <property type="protein sequence ID" value="CCD20207.1"/>
    <property type="molecule type" value="Genomic_DNA"/>
</dbReference>
<dbReference type="Proteomes" id="UP000009027">
    <property type="component" value="Unassembled WGS sequence"/>
</dbReference>
<organism evidence="2 3">
    <name type="scientific">Trypanosoma vivax (strain Y486)</name>
    <dbReference type="NCBI Taxonomy" id="1055687"/>
    <lineage>
        <taxon>Eukaryota</taxon>
        <taxon>Discoba</taxon>
        <taxon>Euglenozoa</taxon>
        <taxon>Kinetoplastea</taxon>
        <taxon>Metakinetoplastina</taxon>
        <taxon>Trypanosomatida</taxon>
        <taxon>Trypanosomatidae</taxon>
        <taxon>Trypanosoma</taxon>
        <taxon>Duttonella</taxon>
    </lineage>
</organism>
<feature type="region of interest" description="Disordered" evidence="1">
    <location>
        <begin position="18"/>
        <end position="74"/>
    </location>
</feature>
<feature type="compositionally biased region" description="Basic and acidic residues" evidence="1">
    <location>
        <begin position="21"/>
        <end position="40"/>
    </location>
</feature>
<protein>
    <submittedName>
        <fullName evidence="2">Uncharacterized protein</fullName>
    </submittedName>
</protein>
<dbReference type="VEuPathDB" id="TriTrypDB:TvY486_0029780"/>
<feature type="region of interest" description="Disordered" evidence="1">
    <location>
        <begin position="224"/>
        <end position="249"/>
    </location>
</feature>